<dbReference type="InterPro" id="IPR010065">
    <property type="entry name" value="AA_ABC_transptr_permease_3TM"/>
</dbReference>
<feature type="transmembrane region" description="Helical" evidence="9">
    <location>
        <begin position="165"/>
        <end position="190"/>
    </location>
</feature>
<evidence type="ECO:0000256" key="2">
    <source>
        <dbReference type="ARBA" id="ARBA00010072"/>
    </source>
</evidence>
<keyword evidence="3 9" id="KW-0813">Transport</keyword>
<accession>A0AAE6BBL1</accession>
<dbReference type="PROSITE" id="PS50928">
    <property type="entry name" value="ABC_TM1"/>
    <property type="match status" value="1"/>
</dbReference>
<reference evidence="11 12" key="1">
    <citation type="submission" date="2019-04" db="EMBL/GenBank/DDBJ databases">
        <title>Complete genome sequence of Agrobacterium tumefaciens CFBP5877.</title>
        <authorList>
            <person name="Huang Y.-Y."/>
            <person name="Chiang H.-Y."/>
            <person name="Chou L."/>
            <person name="Lai E.-M."/>
            <person name="Kuo C.-H."/>
        </authorList>
    </citation>
    <scope>NUCLEOTIDE SEQUENCE [LARGE SCALE GENOMIC DNA]</scope>
    <source>
        <strain evidence="11 12">CFBP5877</strain>
    </source>
</reference>
<dbReference type="InterPro" id="IPR000515">
    <property type="entry name" value="MetI-like"/>
</dbReference>
<feature type="transmembrane region" description="Helical" evidence="9">
    <location>
        <begin position="202"/>
        <end position="223"/>
    </location>
</feature>
<dbReference type="RefSeq" id="WP_080826954.1">
    <property type="nucleotide sequence ID" value="NZ_CP039888.1"/>
</dbReference>
<name>A0AAE6BBL1_AGRTU</name>
<keyword evidence="8 9" id="KW-0472">Membrane</keyword>
<protein>
    <submittedName>
        <fullName evidence="11">ABC transporter permease subunit</fullName>
    </submittedName>
</protein>
<dbReference type="Gene3D" id="1.10.3720.10">
    <property type="entry name" value="MetI-like"/>
    <property type="match status" value="1"/>
</dbReference>
<evidence type="ECO:0000256" key="1">
    <source>
        <dbReference type="ARBA" id="ARBA00004429"/>
    </source>
</evidence>
<feature type="transmembrane region" description="Helical" evidence="9">
    <location>
        <begin position="316"/>
        <end position="339"/>
    </location>
</feature>
<comment type="subcellular location">
    <subcellularLocation>
        <location evidence="1">Cell inner membrane</location>
        <topology evidence="1">Multi-pass membrane protein</topology>
    </subcellularLocation>
    <subcellularLocation>
        <location evidence="9">Cell membrane</location>
        <topology evidence="9">Multi-pass membrane protein</topology>
    </subcellularLocation>
</comment>
<keyword evidence="5 9" id="KW-0812">Transmembrane</keyword>
<dbReference type="PANTHER" id="PTHR30614:SF37">
    <property type="entry name" value="AMINO-ACID ABC TRANSPORTER PERMEASE PROTEIN YHDX-RELATED"/>
    <property type="match status" value="1"/>
</dbReference>
<feature type="transmembrane region" description="Helical" evidence="9">
    <location>
        <begin position="351"/>
        <end position="370"/>
    </location>
</feature>
<evidence type="ECO:0000259" key="10">
    <source>
        <dbReference type="PROSITE" id="PS50928"/>
    </source>
</evidence>
<proteinExistence type="inferred from homology"/>
<evidence type="ECO:0000256" key="4">
    <source>
        <dbReference type="ARBA" id="ARBA00022475"/>
    </source>
</evidence>
<feature type="transmembrane region" description="Helical" evidence="9">
    <location>
        <begin position="12"/>
        <end position="32"/>
    </location>
</feature>
<comment type="similarity">
    <text evidence="2">Belongs to the binding-protein-dependent transport system permease family. HisMQ subfamily.</text>
</comment>
<feature type="domain" description="ABC transmembrane type-1" evidence="10">
    <location>
        <begin position="77"/>
        <end position="370"/>
    </location>
</feature>
<dbReference type="AlphaFoldDB" id="A0AAE6BBL1"/>
<feature type="transmembrane region" description="Helical" evidence="9">
    <location>
        <begin position="251"/>
        <end position="270"/>
    </location>
</feature>
<keyword evidence="6" id="KW-0029">Amino-acid transport</keyword>
<evidence type="ECO:0000313" key="11">
    <source>
        <dbReference type="EMBL" id="QCL79931.1"/>
    </source>
</evidence>
<evidence type="ECO:0000256" key="5">
    <source>
        <dbReference type="ARBA" id="ARBA00022692"/>
    </source>
</evidence>
<dbReference type="PANTHER" id="PTHR30614">
    <property type="entry name" value="MEMBRANE COMPONENT OF AMINO ACID ABC TRANSPORTER"/>
    <property type="match status" value="1"/>
</dbReference>
<evidence type="ECO:0000256" key="7">
    <source>
        <dbReference type="ARBA" id="ARBA00022989"/>
    </source>
</evidence>
<organism evidence="11 12">
    <name type="scientific">Agrobacterium tumefaciens</name>
    <dbReference type="NCBI Taxonomy" id="358"/>
    <lineage>
        <taxon>Bacteria</taxon>
        <taxon>Pseudomonadati</taxon>
        <taxon>Pseudomonadota</taxon>
        <taxon>Alphaproteobacteria</taxon>
        <taxon>Hyphomicrobiales</taxon>
        <taxon>Rhizobiaceae</taxon>
        <taxon>Rhizobium/Agrobacterium group</taxon>
        <taxon>Agrobacterium</taxon>
        <taxon>Agrobacterium tumefaciens complex</taxon>
    </lineage>
</organism>
<dbReference type="CDD" id="cd06261">
    <property type="entry name" value="TM_PBP2"/>
    <property type="match status" value="1"/>
</dbReference>
<sequence>MNWRGFFSRYVLLQALYVGSFAALFLSAVLIARQNLQEQGIGSGFDFLWKSAGWDMAFSLFPTTSNDPYWWVLLMGFLNTLLTGVMALLLATALGGAIGTMRISPIGALRFAGTAYVELFRNIPLIVQLSFWYMLASRLPAPRNSLEISGIYLNNRGLYLPTLNISSWTTAAIFGICFSFACFVLCFKLSRRARTIQHRHRWWVITSVTTLSLLAIMLVLMAGHNPQTPIFNMPQLKGLNFSGGYRLQPELYILILAIALYAAAYVGEIVRGGFLAVGRGQMEAAQALGLTAWQGFTRIRLPLALKSMLPILTNQYIWLIKATTLGIVVGFTDFFMVIATAITQSGQTLEMVGLLMAGFLLINASLATILNRVNDAIAIKGHQLRS</sequence>
<dbReference type="GO" id="GO:0022857">
    <property type="term" value="F:transmembrane transporter activity"/>
    <property type="evidence" value="ECO:0007669"/>
    <property type="project" value="InterPro"/>
</dbReference>
<dbReference type="SUPFAM" id="SSF161098">
    <property type="entry name" value="MetI-like"/>
    <property type="match status" value="1"/>
</dbReference>
<keyword evidence="7 9" id="KW-1133">Transmembrane helix</keyword>
<evidence type="ECO:0000256" key="6">
    <source>
        <dbReference type="ARBA" id="ARBA00022970"/>
    </source>
</evidence>
<feature type="transmembrane region" description="Helical" evidence="9">
    <location>
        <begin position="69"/>
        <end position="98"/>
    </location>
</feature>
<dbReference type="Pfam" id="PF00528">
    <property type="entry name" value="BPD_transp_1"/>
    <property type="match status" value="1"/>
</dbReference>
<dbReference type="InterPro" id="IPR043429">
    <property type="entry name" value="ArtM/GltK/GlnP/TcyL/YhdX-like"/>
</dbReference>
<evidence type="ECO:0000256" key="3">
    <source>
        <dbReference type="ARBA" id="ARBA00022448"/>
    </source>
</evidence>
<dbReference type="NCBIfam" id="TIGR01726">
    <property type="entry name" value="HEQRo_perm_3TM"/>
    <property type="match status" value="1"/>
</dbReference>
<evidence type="ECO:0000256" key="8">
    <source>
        <dbReference type="ARBA" id="ARBA00023136"/>
    </source>
</evidence>
<dbReference type="InterPro" id="IPR035906">
    <property type="entry name" value="MetI-like_sf"/>
</dbReference>
<dbReference type="GO" id="GO:0006865">
    <property type="term" value="P:amino acid transport"/>
    <property type="evidence" value="ECO:0007669"/>
    <property type="project" value="UniProtKB-KW"/>
</dbReference>
<dbReference type="Proteomes" id="UP000298579">
    <property type="component" value="Chromosome circular"/>
</dbReference>
<dbReference type="EMBL" id="CP039897">
    <property type="protein sequence ID" value="QCL79931.1"/>
    <property type="molecule type" value="Genomic_DNA"/>
</dbReference>
<evidence type="ECO:0000313" key="12">
    <source>
        <dbReference type="Proteomes" id="UP000298579"/>
    </source>
</evidence>
<dbReference type="GO" id="GO:0043190">
    <property type="term" value="C:ATP-binding cassette (ABC) transporter complex"/>
    <property type="evidence" value="ECO:0007669"/>
    <property type="project" value="InterPro"/>
</dbReference>
<keyword evidence="4" id="KW-1003">Cell membrane</keyword>
<gene>
    <name evidence="11" type="ORF">CFBP5877_13235</name>
</gene>
<evidence type="ECO:0000256" key="9">
    <source>
        <dbReference type="RuleBase" id="RU363032"/>
    </source>
</evidence>